<evidence type="ECO:0000256" key="2">
    <source>
        <dbReference type="RuleBase" id="RU361185"/>
    </source>
</evidence>
<keyword evidence="2" id="KW-0326">Glycosidase</keyword>
<accession>R9IIZ2</accession>
<dbReference type="Gene3D" id="2.60.40.1180">
    <property type="entry name" value="Golgi alpha-mannosidase II"/>
    <property type="match status" value="2"/>
</dbReference>
<dbReference type="InterPro" id="IPR000322">
    <property type="entry name" value="Glyco_hydro_31_TIM"/>
</dbReference>
<dbReference type="GO" id="GO:0004553">
    <property type="term" value="F:hydrolase activity, hydrolyzing O-glycosyl compounds"/>
    <property type="evidence" value="ECO:0007669"/>
    <property type="project" value="InterPro"/>
</dbReference>
<dbReference type="InterPro" id="IPR013780">
    <property type="entry name" value="Glyco_hydro_b"/>
</dbReference>
<dbReference type="InterPro" id="IPR048395">
    <property type="entry name" value="Glyco_hydro_31_C"/>
</dbReference>
<dbReference type="GO" id="GO:0030246">
    <property type="term" value="F:carbohydrate binding"/>
    <property type="evidence" value="ECO:0007669"/>
    <property type="project" value="InterPro"/>
</dbReference>
<dbReference type="InterPro" id="IPR033403">
    <property type="entry name" value="DUF5110"/>
</dbReference>
<dbReference type="SUPFAM" id="SSF51011">
    <property type="entry name" value="Glycosyl hydrolase domain"/>
    <property type="match status" value="1"/>
</dbReference>
<evidence type="ECO:0000259" key="5">
    <source>
        <dbReference type="Pfam" id="PF21365"/>
    </source>
</evidence>
<evidence type="ECO:0000256" key="1">
    <source>
        <dbReference type="ARBA" id="ARBA00007806"/>
    </source>
</evidence>
<dbReference type="RefSeq" id="WP_016275552.1">
    <property type="nucleotide sequence ID" value="NZ_JABVZU010000003.1"/>
</dbReference>
<evidence type="ECO:0008006" key="8">
    <source>
        <dbReference type="Google" id="ProtNLM"/>
    </source>
</evidence>
<evidence type="ECO:0000259" key="4">
    <source>
        <dbReference type="Pfam" id="PF17137"/>
    </source>
</evidence>
<dbReference type="InterPro" id="IPR017853">
    <property type="entry name" value="GH"/>
</dbReference>
<dbReference type="PANTHER" id="PTHR43863:SF2">
    <property type="entry name" value="MALTASE-GLUCOAMYLASE"/>
    <property type="match status" value="1"/>
</dbReference>
<dbReference type="InterPro" id="IPR011013">
    <property type="entry name" value="Gal_mutarotase_sf_dom"/>
</dbReference>
<dbReference type="PATRIC" id="fig|1235788.3.peg.1158"/>
<dbReference type="Pfam" id="PF21365">
    <property type="entry name" value="Glyco_hydro_31_3rd"/>
    <property type="match status" value="1"/>
</dbReference>
<comment type="caution">
    <text evidence="6">The sequence shown here is derived from an EMBL/GenBank/DDBJ whole genome shotgun (WGS) entry which is preliminary data.</text>
</comment>
<dbReference type="Proteomes" id="UP000014200">
    <property type="component" value="Unassembled WGS sequence"/>
</dbReference>
<protein>
    <recommendedName>
        <fullName evidence="8">DUF5110 domain-containing protein</fullName>
    </recommendedName>
</protein>
<dbReference type="Pfam" id="PF17137">
    <property type="entry name" value="DUF5110"/>
    <property type="match status" value="1"/>
</dbReference>
<gene>
    <name evidence="6" type="ORF">C802_01131</name>
</gene>
<reference evidence="6 7" key="1">
    <citation type="submission" date="2013-04" db="EMBL/GenBank/DDBJ databases">
        <title>The Genome Sequence of Bacteroides massiliensis dnLKV3.</title>
        <authorList>
            <consortium name="The Broad Institute Genomics Platform"/>
            <consortium name="The Broad Institute Genome Sequencing Center for Infectious Disease"/>
            <person name="Earl A."/>
            <person name="Xavier R."/>
            <person name="Kuhn K."/>
            <person name="Stappenbeck T."/>
            <person name="Walker B."/>
            <person name="Young S."/>
            <person name="Zeng Q."/>
            <person name="Gargeya S."/>
            <person name="Fitzgerald M."/>
            <person name="Haas B."/>
            <person name="Abouelleil A."/>
            <person name="Allen A.W."/>
            <person name="Alvarado L."/>
            <person name="Arachchi H.M."/>
            <person name="Berlin A.M."/>
            <person name="Chapman S.B."/>
            <person name="Gainer-Dewar J."/>
            <person name="Goldberg J."/>
            <person name="Griggs A."/>
            <person name="Gujja S."/>
            <person name="Hansen M."/>
            <person name="Howarth C."/>
            <person name="Imamovic A."/>
            <person name="Ireland A."/>
            <person name="Larimer J."/>
            <person name="McCowan C."/>
            <person name="Murphy C."/>
            <person name="Pearson M."/>
            <person name="Poon T.W."/>
            <person name="Priest M."/>
            <person name="Roberts A."/>
            <person name="Saif S."/>
            <person name="Shea T."/>
            <person name="Sisk P."/>
            <person name="Sykes S."/>
            <person name="Wortman J."/>
            <person name="Nusbaum C."/>
            <person name="Birren B."/>
        </authorList>
    </citation>
    <scope>NUCLEOTIDE SEQUENCE [LARGE SCALE GENOMIC DNA]</scope>
    <source>
        <strain evidence="7">dnLKV3</strain>
    </source>
</reference>
<dbReference type="Pfam" id="PF01055">
    <property type="entry name" value="Glyco_hydro_31_2nd"/>
    <property type="match status" value="1"/>
</dbReference>
<dbReference type="Gene3D" id="3.20.20.80">
    <property type="entry name" value="Glycosidases"/>
    <property type="match status" value="1"/>
</dbReference>
<dbReference type="PANTHER" id="PTHR43863">
    <property type="entry name" value="HYDROLASE, PUTATIVE (AFU_ORTHOLOGUE AFUA_1G03140)-RELATED"/>
    <property type="match status" value="1"/>
</dbReference>
<dbReference type="AlphaFoldDB" id="R9IIZ2"/>
<dbReference type="GeneID" id="82155078"/>
<dbReference type="STRING" id="1235788.C802_01131"/>
<evidence type="ECO:0000259" key="3">
    <source>
        <dbReference type="Pfam" id="PF01055"/>
    </source>
</evidence>
<dbReference type="SUPFAM" id="SSF74650">
    <property type="entry name" value="Galactose mutarotase-like"/>
    <property type="match status" value="1"/>
</dbReference>
<organism evidence="6 7">
    <name type="scientific">Phocaeicola sartorii</name>
    <dbReference type="NCBI Taxonomy" id="671267"/>
    <lineage>
        <taxon>Bacteria</taxon>
        <taxon>Pseudomonadati</taxon>
        <taxon>Bacteroidota</taxon>
        <taxon>Bacteroidia</taxon>
        <taxon>Bacteroidales</taxon>
        <taxon>Bacteroidaceae</taxon>
        <taxon>Phocaeicola</taxon>
    </lineage>
</organism>
<feature type="domain" description="DUF5110" evidence="4">
    <location>
        <begin position="739"/>
        <end position="807"/>
    </location>
</feature>
<dbReference type="InterPro" id="IPR051816">
    <property type="entry name" value="Glycosyl_Hydrolase_31"/>
</dbReference>
<dbReference type="CDD" id="cd06591">
    <property type="entry name" value="GH31_xylosidase_XylS"/>
    <property type="match status" value="1"/>
</dbReference>
<dbReference type="Gene3D" id="2.60.40.1760">
    <property type="entry name" value="glycosyl hydrolase (family 31)"/>
    <property type="match status" value="1"/>
</dbReference>
<dbReference type="CDD" id="cd14752">
    <property type="entry name" value="GH31_N"/>
    <property type="match status" value="1"/>
</dbReference>
<sequence length="833" mass="96776">MEKQYQRLWFLISFCVVSFLCYAGDSDYRTLKNGLEMTVPDGRLRVEFVETDIVRVQYTCEATFKGNGTIVCLPREEKKTPFTLKEMEKKILLISDSLIISIDRSNYAITYMDACNNRVLLAERYERPREAEKVFKERVIYDEQSKRMVKTADGEKEVKDVLHRDTVGYTWKYRNHFGWTDKEAIYGLGCHMEDYLNLQGKELWLCQHNLKAMVPVLNSTAGYGLLFDAGCGMYYNNTAGNGFMEMEAAKQLDYYFMKGATMDKVINRYRLLTGKSPMLPLYILGYIQSKERYRTSVELIDVVAEYRRRQVPLDVVVQDWNYWPNGSWGYMKMDRKRYPNLRNLTDSIHQLNAKLMVSIWPNPTNSPQTEEFKSKGFMLQRSVYDAFNSGARKLYWKYADDEFFSNGFDAWWCDCTEPVDADWSVMPEGYGWDNQQERWKGNLKALNDLLGEERSCLFSLYHSKGIYENQRATSEKKRVVNLTRSSYAGQQRFATITWNGDTHASWKSFAAQIPGGLNFMAAGCPYWTLDAGTFFSATKKQWFWRGQYNQGVTDMGYREFYVRMLQFATFLPLLRSHGTDTPREIWQFGNPGEAFYESILGTINLRYRLLPYIYSLVGAVNSSDYTMSRMLAFDFSTDKKVFDIKDQFMFGPAFLVCPVTKPMYYKKESVALTGVEKKRDVYLPKDIKWFDFWTGKCYEGGQYIESDAPIERIPLFVRAGTILPMGPLQQYTTEKKSAEWEIRIYSGKDGYFTVYEDEGDGYNYEKGRCATFNLFWNDKEQALTISDRRGNFDGMVDKRNLNVVLVHPGNGVGISSSKGQKIVYEGKKVIVKL</sequence>
<comment type="similarity">
    <text evidence="1 2">Belongs to the glycosyl hydrolase 31 family.</text>
</comment>
<evidence type="ECO:0000313" key="7">
    <source>
        <dbReference type="Proteomes" id="UP000014200"/>
    </source>
</evidence>
<dbReference type="SUPFAM" id="SSF51445">
    <property type="entry name" value="(Trans)glycosidases"/>
    <property type="match status" value="1"/>
</dbReference>
<feature type="domain" description="Glycoside hydrolase family 31 TIM barrel" evidence="3">
    <location>
        <begin position="277"/>
        <end position="616"/>
    </location>
</feature>
<keyword evidence="7" id="KW-1185">Reference proteome</keyword>
<feature type="domain" description="Glycosyl hydrolase family 31 C-terminal" evidence="5">
    <location>
        <begin position="626"/>
        <end position="723"/>
    </location>
</feature>
<evidence type="ECO:0000313" key="6">
    <source>
        <dbReference type="EMBL" id="EOS14270.1"/>
    </source>
</evidence>
<proteinExistence type="inferred from homology"/>
<dbReference type="GO" id="GO:0005975">
    <property type="term" value="P:carbohydrate metabolic process"/>
    <property type="evidence" value="ECO:0007669"/>
    <property type="project" value="InterPro"/>
</dbReference>
<keyword evidence="2" id="KW-0378">Hydrolase</keyword>
<dbReference type="HOGENOM" id="CLU_000631_7_3_10"/>
<name>R9IIZ2_9BACT</name>
<dbReference type="EMBL" id="ASSP01000007">
    <property type="protein sequence ID" value="EOS14270.1"/>
    <property type="molecule type" value="Genomic_DNA"/>
</dbReference>